<dbReference type="GO" id="GO:0005634">
    <property type="term" value="C:nucleus"/>
    <property type="evidence" value="ECO:0007669"/>
    <property type="project" value="UniProtKB-SubCell"/>
</dbReference>
<dbReference type="AlphaFoldDB" id="E4WRQ0"/>
<dbReference type="Pfam" id="PF03962">
    <property type="entry name" value="Mnd1"/>
    <property type="match status" value="1"/>
</dbReference>
<dbReference type="PIRSF" id="PIRSF026991">
    <property type="entry name" value="Mnd1"/>
    <property type="match status" value="1"/>
</dbReference>
<sequence length="210" mass="24262">MAPGSKRGMSMEEKCDAALDWIRKQKSFFHMKDLEKILPKAKGITPMSVKDVIQSLVDDDRLMTEKVGSSSFYWCFDSQLVNSLDSSTTKLKVELAQLNAETKTKADKLKFFKDNDEDISEEELQILKNELKSLIDEEARLQKECEASKKFTPEYLEKLDKDKQICVDGVNRWTDNIWNVTSFVKKRDPTKAKEMAKHFGVPDDMDYVEE</sequence>
<accession>E4WRQ0</accession>
<dbReference type="InterPro" id="IPR040453">
    <property type="entry name" value="Mnd1_HTH"/>
</dbReference>
<dbReference type="InterPro" id="IPR036388">
    <property type="entry name" value="WH-like_DNA-bd_sf"/>
</dbReference>
<organism evidence="10">
    <name type="scientific">Oikopleura dioica</name>
    <name type="common">Tunicate</name>
    <dbReference type="NCBI Taxonomy" id="34765"/>
    <lineage>
        <taxon>Eukaryota</taxon>
        <taxon>Metazoa</taxon>
        <taxon>Chordata</taxon>
        <taxon>Tunicata</taxon>
        <taxon>Appendicularia</taxon>
        <taxon>Copelata</taxon>
        <taxon>Oikopleuridae</taxon>
        <taxon>Oikopleura</taxon>
    </lineage>
</organism>
<keyword evidence="5" id="KW-0469">Meiosis</keyword>
<dbReference type="InParanoid" id="E4WRQ0"/>
<dbReference type="OrthoDB" id="273345at2759"/>
<comment type="subcellular location">
    <subcellularLocation>
        <location evidence="1 6">Nucleus</location>
    </subcellularLocation>
</comment>
<evidence type="ECO:0000313" key="10">
    <source>
        <dbReference type="EMBL" id="CBY20432.1"/>
    </source>
</evidence>
<evidence type="ECO:0000259" key="8">
    <source>
        <dbReference type="Pfam" id="PF03962"/>
    </source>
</evidence>
<evidence type="ECO:0000256" key="1">
    <source>
        <dbReference type="ARBA" id="ARBA00004123"/>
    </source>
</evidence>
<evidence type="ECO:0000256" key="2">
    <source>
        <dbReference type="ARBA" id="ARBA00005981"/>
    </source>
</evidence>
<evidence type="ECO:0000256" key="6">
    <source>
        <dbReference type="PIRNR" id="PIRNR026991"/>
    </source>
</evidence>
<keyword evidence="11" id="KW-1185">Reference proteome</keyword>
<feature type="domain" description="Leucine zipper with capping helix" evidence="9">
    <location>
        <begin position="156"/>
        <end position="208"/>
    </location>
</feature>
<name>E4WRQ0_OIKDI</name>
<dbReference type="InterPro" id="IPR005647">
    <property type="entry name" value="Mnd1"/>
</dbReference>
<evidence type="ECO:0000256" key="7">
    <source>
        <dbReference type="SAM" id="Coils"/>
    </source>
</evidence>
<comment type="function">
    <text evidence="6">Required for proper homologous chromosome pairing and efficient cross-over and intragenic recombination during meiosis.</text>
</comment>
<evidence type="ECO:0000256" key="5">
    <source>
        <dbReference type="ARBA" id="ARBA00023254"/>
    </source>
</evidence>
<dbReference type="Gene3D" id="1.10.10.10">
    <property type="entry name" value="Winged helix-like DNA-binding domain superfamily/Winged helix DNA-binding domain"/>
    <property type="match status" value="1"/>
</dbReference>
<dbReference type="Pfam" id="PF18517">
    <property type="entry name" value="LZ3wCH"/>
    <property type="match status" value="1"/>
</dbReference>
<feature type="coiled-coil region" evidence="7">
    <location>
        <begin position="117"/>
        <end position="144"/>
    </location>
</feature>
<reference evidence="10" key="1">
    <citation type="journal article" date="2010" name="Science">
        <title>Plasticity of animal genome architecture unmasked by rapid evolution of a pelagic tunicate.</title>
        <authorList>
            <person name="Denoeud F."/>
            <person name="Henriet S."/>
            <person name="Mungpakdee S."/>
            <person name="Aury J.M."/>
            <person name="Da Silva C."/>
            <person name="Brinkmann H."/>
            <person name="Mikhaleva J."/>
            <person name="Olsen L.C."/>
            <person name="Jubin C."/>
            <person name="Canestro C."/>
            <person name="Bouquet J.M."/>
            <person name="Danks G."/>
            <person name="Poulain J."/>
            <person name="Campsteijn C."/>
            <person name="Adamski M."/>
            <person name="Cross I."/>
            <person name="Yadetie F."/>
            <person name="Muffato M."/>
            <person name="Louis A."/>
            <person name="Butcher S."/>
            <person name="Tsagkogeorga G."/>
            <person name="Konrad A."/>
            <person name="Singh S."/>
            <person name="Jensen M.F."/>
            <person name="Cong E.H."/>
            <person name="Eikeseth-Otteraa H."/>
            <person name="Noel B."/>
            <person name="Anthouard V."/>
            <person name="Porcel B.M."/>
            <person name="Kachouri-Lafond R."/>
            <person name="Nishino A."/>
            <person name="Ugolini M."/>
            <person name="Chourrout P."/>
            <person name="Nishida H."/>
            <person name="Aasland R."/>
            <person name="Huzurbazar S."/>
            <person name="Westhof E."/>
            <person name="Delsuc F."/>
            <person name="Lehrach H."/>
            <person name="Reinhardt R."/>
            <person name="Weissenbach J."/>
            <person name="Roy S.W."/>
            <person name="Artiguenave F."/>
            <person name="Postlethwait J.H."/>
            <person name="Manak J.R."/>
            <person name="Thompson E.M."/>
            <person name="Jaillon O."/>
            <person name="Du Pasquier L."/>
            <person name="Boudinot P."/>
            <person name="Liberles D.A."/>
            <person name="Volff J.N."/>
            <person name="Philippe H."/>
            <person name="Lenhard B."/>
            <person name="Roest Crollius H."/>
            <person name="Wincker P."/>
            <person name="Chourrout D."/>
        </authorList>
    </citation>
    <scope>NUCLEOTIDE SEQUENCE [LARGE SCALE GENOMIC DNA]</scope>
</reference>
<comment type="similarity">
    <text evidence="2 6">Belongs to the MND1 family.</text>
</comment>
<evidence type="ECO:0000256" key="3">
    <source>
        <dbReference type="ARBA" id="ARBA00023054"/>
    </source>
</evidence>
<keyword evidence="3 7" id="KW-0175">Coiled coil</keyword>
<dbReference type="Proteomes" id="UP000001307">
    <property type="component" value="Unassembled WGS sequence"/>
</dbReference>
<proteinExistence type="inferred from homology"/>
<evidence type="ECO:0000256" key="4">
    <source>
        <dbReference type="ARBA" id="ARBA00023242"/>
    </source>
</evidence>
<protein>
    <recommendedName>
        <fullName evidence="6">Meiotic nuclear division protein 1 homolog</fullName>
    </recommendedName>
</protein>
<gene>
    <name evidence="10" type="ORF">GSOID_T00000427001</name>
</gene>
<dbReference type="GO" id="GO:0007131">
    <property type="term" value="P:reciprocal meiotic recombination"/>
    <property type="evidence" value="ECO:0007669"/>
    <property type="project" value="InterPro"/>
</dbReference>
<dbReference type="InterPro" id="IPR040661">
    <property type="entry name" value="LZ3wCH"/>
</dbReference>
<feature type="domain" description="Mnd1 HTH" evidence="8">
    <location>
        <begin position="19"/>
        <end position="76"/>
    </location>
</feature>
<keyword evidence="4 6" id="KW-0539">Nucleus</keyword>
<evidence type="ECO:0000313" key="11">
    <source>
        <dbReference type="Proteomes" id="UP000001307"/>
    </source>
</evidence>
<evidence type="ECO:0000259" key="9">
    <source>
        <dbReference type="Pfam" id="PF18517"/>
    </source>
</evidence>
<dbReference type="EMBL" id="FN653015">
    <property type="protein sequence ID" value="CBY20432.1"/>
    <property type="molecule type" value="Genomic_DNA"/>
</dbReference>
<dbReference type="GO" id="GO:0003690">
    <property type="term" value="F:double-stranded DNA binding"/>
    <property type="evidence" value="ECO:0007669"/>
    <property type="project" value="InterPro"/>
</dbReference>